<dbReference type="PANTHER" id="PTHR22617:SF43">
    <property type="entry name" value="PROTEIN PILI"/>
    <property type="match status" value="1"/>
</dbReference>
<dbReference type="InterPro" id="IPR002545">
    <property type="entry name" value="CheW-lke_dom"/>
</dbReference>
<dbReference type="Proteomes" id="UP000275461">
    <property type="component" value="Unassembled WGS sequence"/>
</dbReference>
<dbReference type="GO" id="GO:0006935">
    <property type="term" value="P:chemotaxis"/>
    <property type="evidence" value="ECO:0007669"/>
    <property type="project" value="InterPro"/>
</dbReference>
<accession>A0A498CDL5</accession>
<proteinExistence type="predicted"/>
<dbReference type="SMART" id="SM00260">
    <property type="entry name" value="CheW"/>
    <property type="match status" value="1"/>
</dbReference>
<name>A0A498CDL5_9GAMM</name>
<dbReference type="PROSITE" id="PS50851">
    <property type="entry name" value="CHEW"/>
    <property type="match status" value="1"/>
</dbReference>
<dbReference type="EMBL" id="RCDA01000001">
    <property type="protein sequence ID" value="RLK51390.1"/>
    <property type="molecule type" value="Genomic_DNA"/>
</dbReference>
<feature type="domain" description="CheW-like" evidence="1">
    <location>
        <begin position="40"/>
        <end position="181"/>
    </location>
</feature>
<dbReference type="AlphaFoldDB" id="A0A498CDL5"/>
<dbReference type="InterPro" id="IPR036061">
    <property type="entry name" value="CheW-like_dom_sf"/>
</dbReference>
<dbReference type="OrthoDB" id="5298045at2"/>
<gene>
    <name evidence="2" type="ORF">DFR31_1326</name>
</gene>
<comment type="caution">
    <text evidence="2">The sequence shown here is derived from an EMBL/GenBank/DDBJ whole genome shotgun (WGS) entry which is preliminary data.</text>
</comment>
<dbReference type="Gene3D" id="2.40.50.180">
    <property type="entry name" value="CheA-289, Domain 4"/>
    <property type="match status" value="1"/>
</dbReference>
<dbReference type="Pfam" id="PF01584">
    <property type="entry name" value="CheW"/>
    <property type="match status" value="1"/>
</dbReference>
<dbReference type="PANTHER" id="PTHR22617">
    <property type="entry name" value="CHEMOTAXIS SENSOR HISTIDINE KINASE-RELATED"/>
    <property type="match status" value="1"/>
</dbReference>
<organism evidence="2 3">
    <name type="scientific">Alkalispirillum mobile</name>
    <dbReference type="NCBI Taxonomy" id="85925"/>
    <lineage>
        <taxon>Bacteria</taxon>
        <taxon>Pseudomonadati</taxon>
        <taxon>Pseudomonadota</taxon>
        <taxon>Gammaproteobacteria</taxon>
        <taxon>Chromatiales</taxon>
        <taxon>Ectothiorhodospiraceae</taxon>
        <taxon>Alkalispirillum</taxon>
    </lineage>
</organism>
<dbReference type="SUPFAM" id="SSF50341">
    <property type="entry name" value="CheW-like"/>
    <property type="match status" value="1"/>
</dbReference>
<reference evidence="2 3" key="1">
    <citation type="submission" date="2018-10" db="EMBL/GenBank/DDBJ databases">
        <title>Genomic Encyclopedia of Type Strains, Phase IV (KMG-IV): sequencing the most valuable type-strain genomes for metagenomic binning, comparative biology and taxonomic classification.</title>
        <authorList>
            <person name="Goeker M."/>
        </authorList>
    </citation>
    <scope>NUCLEOTIDE SEQUENCE [LARGE SCALE GENOMIC DNA]</scope>
    <source>
        <strain evidence="2 3">DSM 12769</strain>
    </source>
</reference>
<evidence type="ECO:0000259" key="1">
    <source>
        <dbReference type="PROSITE" id="PS50851"/>
    </source>
</evidence>
<evidence type="ECO:0000313" key="2">
    <source>
        <dbReference type="EMBL" id="RLK51390.1"/>
    </source>
</evidence>
<keyword evidence="3" id="KW-1185">Reference proteome</keyword>
<dbReference type="GO" id="GO:0007165">
    <property type="term" value="P:signal transduction"/>
    <property type="evidence" value="ECO:0007669"/>
    <property type="project" value="InterPro"/>
</dbReference>
<evidence type="ECO:0000313" key="3">
    <source>
        <dbReference type="Proteomes" id="UP000275461"/>
    </source>
</evidence>
<protein>
    <submittedName>
        <fullName evidence="2">Twitching motility protein PilI</fullName>
    </submittedName>
</protein>
<dbReference type="GO" id="GO:0005829">
    <property type="term" value="C:cytosol"/>
    <property type="evidence" value="ECO:0007669"/>
    <property type="project" value="TreeGrafter"/>
</dbReference>
<dbReference type="Gene3D" id="2.30.30.40">
    <property type="entry name" value="SH3 Domains"/>
    <property type="match status" value="1"/>
</dbReference>
<sequence>MTNVLALKQQASAFEALRALDRMGRAHPLDLTVEEAGEAGWYGVGVRFAGRHFLVPMHEVAEVMPCPPLTPVPHTLDWVKGVANVRGMLIPIIDLEGFFELGPVNMSHLTRILIMRSGEVVAGLLVDEVLGLRPCDRETWLAQVPGGLKPELARCVSGVFRREDGDWPVFRPTRLAQNTRFMRVAA</sequence>
<dbReference type="InterPro" id="IPR039315">
    <property type="entry name" value="CheW"/>
</dbReference>